<accession>A0A5B7HLI7</accession>
<dbReference type="EMBL" id="VSRR010037449">
    <property type="protein sequence ID" value="MPC73751.1"/>
    <property type="molecule type" value="Genomic_DNA"/>
</dbReference>
<proteinExistence type="predicted"/>
<gene>
    <name evidence="2" type="ORF">E2C01_068088</name>
</gene>
<keyword evidence="3" id="KW-1185">Reference proteome</keyword>
<feature type="compositionally biased region" description="Polar residues" evidence="1">
    <location>
        <begin position="23"/>
        <end position="49"/>
    </location>
</feature>
<evidence type="ECO:0000313" key="2">
    <source>
        <dbReference type="EMBL" id="MPC73751.1"/>
    </source>
</evidence>
<reference evidence="2 3" key="1">
    <citation type="submission" date="2019-05" db="EMBL/GenBank/DDBJ databases">
        <title>Another draft genome of Portunus trituberculatus and its Hox gene families provides insights of decapod evolution.</title>
        <authorList>
            <person name="Jeong J.-H."/>
            <person name="Song I."/>
            <person name="Kim S."/>
            <person name="Choi T."/>
            <person name="Kim D."/>
            <person name="Ryu S."/>
            <person name="Kim W."/>
        </authorList>
    </citation>
    <scope>NUCLEOTIDE SEQUENCE [LARGE SCALE GENOMIC DNA]</scope>
    <source>
        <tissue evidence="2">Muscle</tissue>
    </source>
</reference>
<dbReference type="Proteomes" id="UP000324222">
    <property type="component" value="Unassembled WGS sequence"/>
</dbReference>
<evidence type="ECO:0000313" key="3">
    <source>
        <dbReference type="Proteomes" id="UP000324222"/>
    </source>
</evidence>
<name>A0A5B7HLI7_PORTR</name>
<dbReference type="AlphaFoldDB" id="A0A5B7HLI7"/>
<organism evidence="2 3">
    <name type="scientific">Portunus trituberculatus</name>
    <name type="common">Swimming crab</name>
    <name type="synonym">Neptunus trituberculatus</name>
    <dbReference type="NCBI Taxonomy" id="210409"/>
    <lineage>
        <taxon>Eukaryota</taxon>
        <taxon>Metazoa</taxon>
        <taxon>Ecdysozoa</taxon>
        <taxon>Arthropoda</taxon>
        <taxon>Crustacea</taxon>
        <taxon>Multicrustacea</taxon>
        <taxon>Malacostraca</taxon>
        <taxon>Eumalacostraca</taxon>
        <taxon>Eucarida</taxon>
        <taxon>Decapoda</taxon>
        <taxon>Pleocyemata</taxon>
        <taxon>Brachyura</taxon>
        <taxon>Eubrachyura</taxon>
        <taxon>Portunoidea</taxon>
        <taxon>Portunidae</taxon>
        <taxon>Portuninae</taxon>
        <taxon>Portunus</taxon>
    </lineage>
</organism>
<feature type="region of interest" description="Disordered" evidence="1">
    <location>
        <begin position="1"/>
        <end position="78"/>
    </location>
</feature>
<comment type="caution">
    <text evidence="2">The sequence shown here is derived from an EMBL/GenBank/DDBJ whole genome shotgun (WGS) entry which is preliminary data.</text>
</comment>
<protein>
    <submittedName>
        <fullName evidence="2">Uncharacterized protein</fullName>
    </submittedName>
</protein>
<sequence>MNGLGPGSLALAQLENTRGPAWQPSQTLGTLANPSLFSTTRPSSLSHPSPNLRPEHAPPAPPVAALLALPEGSPKALH</sequence>
<evidence type="ECO:0000256" key="1">
    <source>
        <dbReference type="SAM" id="MobiDB-lite"/>
    </source>
</evidence>